<evidence type="ECO:0000313" key="3">
    <source>
        <dbReference type="Proteomes" id="UP001239213"/>
    </source>
</evidence>
<dbReference type="EMBL" id="MPDP01000075">
    <property type="protein sequence ID" value="KAK1484804.1"/>
    <property type="molecule type" value="Genomic_DNA"/>
</dbReference>
<proteinExistence type="predicted"/>
<gene>
    <name evidence="2" type="ORF">CCUS01_15456</name>
</gene>
<accession>A0AAI9VDX8</accession>
<evidence type="ECO:0000313" key="2">
    <source>
        <dbReference type="EMBL" id="KAK1484804.1"/>
    </source>
</evidence>
<dbReference type="Proteomes" id="UP001239213">
    <property type="component" value="Unassembled WGS sequence"/>
</dbReference>
<keyword evidence="3" id="KW-1185">Reference proteome</keyword>
<sequence length="348" mass="38880">MVHTARMNIARGLRVYVCGTCEYIYQVRIASNVDNRGSHSTTMRSTVIIPWQQPSRAWDCRSIAAEAGTRDAGVPSLPARCGRFRGGHLISITDRITRNNVFLDKASLYIISVPIAEEPWNVSEEAAVAVSKNIRQLKENLQSQFRTEFNQTLLAEMPLKHASEKRPVREFPCHISNFLYDNIAGISFTAFEYAAIKSEPFTVPPELLSLCLPPAPDPASTGLLPTPHSDFISRKKCNDEKTMSANYVAKIRPKSFLLDFDLPEAKFGDAKAHLDQIWSENMARRVSDAQCCRFFVFLEQLYPIDRGTTGRGGKHGGRNATPLNADENAPVQRSSYGLTTLRTSNIDQ</sequence>
<feature type="region of interest" description="Disordered" evidence="1">
    <location>
        <begin position="307"/>
        <end position="328"/>
    </location>
</feature>
<dbReference type="AlphaFoldDB" id="A0AAI9VDX8"/>
<comment type="caution">
    <text evidence="2">The sequence shown here is derived from an EMBL/GenBank/DDBJ whole genome shotgun (WGS) entry which is preliminary data.</text>
</comment>
<organism evidence="2 3">
    <name type="scientific">Colletotrichum cuscutae</name>
    <dbReference type="NCBI Taxonomy" id="1209917"/>
    <lineage>
        <taxon>Eukaryota</taxon>
        <taxon>Fungi</taxon>
        <taxon>Dikarya</taxon>
        <taxon>Ascomycota</taxon>
        <taxon>Pezizomycotina</taxon>
        <taxon>Sordariomycetes</taxon>
        <taxon>Hypocreomycetidae</taxon>
        <taxon>Glomerellales</taxon>
        <taxon>Glomerellaceae</taxon>
        <taxon>Colletotrichum</taxon>
        <taxon>Colletotrichum acutatum species complex</taxon>
    </lineage>
</organism>
<name>A0AAI9VDX8_9PEZI</name>
<reference evidence="2" key="1">
    <citation type="submission" date="2016-11" db="EMBL/GenBank/DDBJ databases">
        <title>The genome sequence of Colletotrichum cuscutae.</title>
        <authorList>
            <person name="Baroncelli R."/>
        </authorList>
    </citation>
    <scope>NUCLEOTIDE SEQUENCE</scope>
    <source>
        <strain evidence="2">IMI 304802</strain>
    </source>
</reference>
<protein>
    <submittedName>
        <fullName evidence="2">Uncharacterized protein</fullName>
    </submittedName>
</protein>
<evidence type="ECO:0000256" key="1">
    <source>
        <dbReference type="SAM" id="MobiDB-lite"/>
    </source>
</evidence>